<evidence type="ECO:0000256" key="1">
    <source>
        <dbReference type="ARBA" id="ARBA00006787"/>
    </source>
</evidence>
<comment type="similarity">
    <text evidence="1">Belongs to the carotenoid oxygenase family.</text>
</comment>
<keyword evidence="2 5" id="KW-0479">Metal-binding</keyword>
<evidence type="ECO:0000256" key="2">
    <source>
        <dbReference type="ARBA" id="ARBA00022723"/>
    </source>
</evidence>
<feature type="binding site" evidence="5">
    <location>
        <position position="402"/>
    </location>
    <ligand>
        <name>Fe cation</name>
        <dbReference type="ChEBI" id="CHEBI:24875"/>
        <note>catalytic</note>
    </ligand>
</feature>
<dbReference type="AlphaFoldDB" id="A0A928VPV1"/>
<keyword evidence="3" id="KW-0560">Oxidoreductase</keyword>
<dbReference type="Pfam" id="PF03055">
    <property type="entry name" value="RPE65"/>
    <property type="match status" value="2"/>
</dbReference>
<comment type="caution">
    <text evidence="6">The sequence shown here is derived from an EMBL/GenBank/DDBJ whole genome shotgun (WGS) entry which is preliminary data.</text>
</comment>
<dbReference type="GO" id="GO:0010436">
    <property type="term" value="F:carotenoid dioxygenase activity"/>
    <property type="evidence" value="ECO:0007669"/>
    <property type="project" value="TreeGrafter"/>
</dbReference>
<feature type="binding site" evidence="5">
    <location>
        <position position="645"/>
    </location>
    <ligand>
        <name>Fe cation</name>
        <dbReference type="ChEBI" id="CHEBI:24875"/>
        <note>catalytic</note>
    </ligand>
</feature>
<reference evidence="6" key="1">
    <citation type="submission" date="2020-10" db="EMBL/GenBank/DDBJ databases">
        <authorList>
            <person name="Castelo-Branco R."/>
            <person name="Eusebio N."/>
            <person name="Adriana R."/>
            <person name="Vieira A."/>
            <person name="Brugerolle De Fraissinette N."/>
            <person name="Rezende De Castro R."/>
            <person name="Schneider M.P."/>
            <person name="Vasconcelos V."/>
            <person name="Leao P.N."/>
        </authorList>
    </citation>
    <scope>NUCLEOTIDE SEQUENCE</scope>
    <source>
        <strain evidence="6">LEGE 11480</strain>
    </source>
</reference>
<name>A0A928VPV1_9CYAN</name>
<accession>A0A928VPV1</accession>
<feature type="binding site" evidence="5">
    <location>
        <position position="193"/>
    </location>
    <ligand>
        <name>Fe cation</name>
        <dbReference type="ChEBI" id="CHEBI:24875"/>
        <note>catalytic</note>
    </ligand>
</feature>
<evidence type="ECO:0000313" key="6">
    <source>
        <dbReference type="EMBL" id="MBE9031557.1"/>
    </source>
</evidence>
<keyword evidence="7" id="KW-1185">Reference proteome</keyword>
<dbReference type="GO" id="GO:0016121">
    <property type="term" value="P:carotene catabolic process"/>
    <property type="evidence" value="ECO:0007669"/>
    <property type="project" value="TreeGrafter"/>
</dbReference>
<evidence type="ECO:0000256" key="5">
    <source>
        <dbReference type="PIRSR" id="PIRSR604294-1"/>
    </source>
</evidence>
<dbReference type="RefSeq" id="WP_264326385.1">
    <property type="nucleotide sequence ID" value="NZ_JADEXQ010000068.1"/>
</dbReference>
<evidence type="ECO:0000256" key="4">
    <source>
        <dbReference type="ARBA" id="ARBA00023004"/>
    </source>
</evidence>
<sequence length="691" mass="77634">MSSQKTCAQKLPPAVMSASRIELSNQPLDILEGQLPDDLQGHLFFIGPVGSVESGGLPYAKGDPIFNGDGMVFRLDFEGRAPKISSSIMKTPDFYADEATQKIEQFRSLAFKNHGVSRFSFGLGMRNQLNTAFVPMQRQGDDTSRLLVTFDAGRHYEINPKSLEVMTPIGSNQEWRPETTFLSPFQPVLSTAHPVYDGATGELLTVNYGRSMSSFMSAIPWVEAAEKFPGEILKLLEAIARLFKVEWILKLTFGNLAIFSTKLLLSVVQQLEKITNLNIANFTYLMRWDGSGELERWRLVLPDGTPVKIRQSLHQIGLTQRYVILVDTSFSIGLAQVFNNPLPHVPKLEGLFRQLLSSPANPDSKIYIVRREDLQQGQLTTQSDQEVTVTVQPLNLPMEVLHFAVDYEDTEDMITLHLGHICADDAAAWIREFDVNAEINHESVPGRLAGMQTEVMDVSRLGRYEVNPKTGSIVAAKIISDIDLTWGVEFYTYANYPNLGQPVGQVKHIYWTSFGCWPELLTKFSYDLLKNYKYRTVPTDTLLDWAAQGQGKPAALFRLNTETQSIEDKYQLSSDAEYGALVNSPQFVPRASRSQAAELDQDGYIICTVFVGEQSQIWIFDGQCLSQGPICKLGHAALNFGFTLHSTWLPTLERTAQDYKIDVRSDYQSLVGHQGQKVQQLFEEQVYPHFE</sequence>
<dbReference type="GO" id="GO:0046872">
    <property type="term" value="F:metal ion binding"/>
    <property type="evidence" value="ECO:0007669"/>
    <property type="project" value="UniProtKB-KW"/>
</dbReference>
<comment type="cofactor">
    <cofactor evidence="5">
        <name>Fe(2+)</name>
        <dbReference type="ChEBI" id="CHEBI:29033"/>
    </cofactor>
    <text evidence="5">Binds 1 Fe(2+) ion per subunit.</text>
</comment>
<dbReference type="PANTHER" id="PTHR10543:SF89">
    <property type="entry name" value="CAROTENOID 9,10(9',10')-CLEAVAGE DIOXYGENASE 1"/>
    <property type="match status" value="1"/>
</dbReference>
<dbReference type="PANTHER" id="PTHR10543">
    <property type="entry name" value="BETA-CAROTENE DIOXYGENASE"/>
    <property type="match status" value="1"/>
</dbReference>
<evidence type="ECO:0000256" key="3">
    <source>
        <dbReference type="ARBA" id="ARBA00023002"/>
    </source>
</evidence>
<gene>
    <name evidence="6" type="ORF">IQ266_17630</name>
</gene>
<dbReference type="Proteomes" id="UP000625316">
    <property type="component" value="Unassembled WGS sequence"/>
</dbReference>
<keyword evidence="4 5" id="KW-0408">Iron</keyword>
<dbReference type="EMBL" id="JADEXQ010000068">
    <property type="protein sequence ID" value="MBE9031557.1"/>
    <property type="molecule type" value="Genomic_DNA"/>
</dbReference>
<proteinExistence type="inferred from homology"/>
<dbReference type="InterPro" id="IPR004294">
    <property type="entry name" value="Carotenoid_Oase"/>
</dbReference>
<organism evidence="6 7">
    <name type="scientific">Romeriopsis navalis LEGE 11480</name>
    <dbReference type="NCBI Taxonomy" id="2777977"/>
    <lineage>
        <taxon>Bacteria</taxon>
        <taxon>Bacillati</taxon>
        <taxon>Cyanobacteriota</taxon>
        <taxon>Cyanophyceae</taxon>
        <taxon>Leptolyngbyales</taxon>
        <taxon>Leptolyngbyaceae</taxon>
        <taxon>Romeriopsis</taxon>
        <taxon>Romeriopsis navalis</taxon>
    </lineage>
</organism>
<evidence type="ECO:0000313" key="7">
    <source>
        <dbReference type="Proteomes" id="UP000625316"/>
    </source>
</evidence>
<feature type="binding site" evidence="5">
    <location>
        <position position="314"/>
    </location>
    <ligand>
        <name>Fe cation</name>
        <dbReference type="ChEBI" id="CHEBI:24875"/>
        <note>catalytic</note>
    </ligand>
</feature>
<protein>
    <submittedName>
        <fullName evidence="6">Carotenoid oxygenase family protein</fullName>
    </submittedName>
</protein>